<dbReference type="InterPro" id="IPR020922">
    <property type="entry name" value="dITP/XTP_pyrophosphatase"/>
</dbReference>
<dbReference type="Pfam" id="PF01725">
    <property type="entry name" value="Ham1p_like"/>
    <property type="match status" value="1"/>
</dbReference>
<keyword evidence="3 10" id="KW-0479">Metal-binding</keyword>
<dbReference type="GO" id="GO:0036222">
    <property type="term" value="F:XTP diphosphatase activity"/>
    <property type="evidence" value="ECO:0007669"/>
    <property type="project" value="UniProtKB-UniRule"/>
</dbReference>
<dbReference type="GO" id="GO:0000166">
    <property type="term" value="F:nucleotide binding"/>
    <property type="evidence" value="ECO:0007669"/>
    <property type="project" value="UniProtKB-KW"/>
</dbReference>
<dbReference type="GO" id="GO:0036220">
    <property type="term" value="F:ITP diphosphatase activity"/>
    <property type="evidence" value="ECO:0007669"/>
    <property type="project" value="UniProtKB-UniRule"/>
</dbReference>
<dbReference type="InterPro" id="IPR002637">
    <property type="entry name" value="RdgB/HAM1"/>
</dbReference>
<keyword evidence="7 10" id="KW-0546">Nucleotide metabolism</keyword>
<dbReference type="InterPro" id="IPR035959">
    <property type="entry name" value="RutC-like_sf"/>
</dbReference>
<reference evidence="12 13" key="1">
    <citation type="submission" date="2019-01" db="EMBL/GenBank/DDBJ databases">
        <title>Sinorhodobacter populi sp. nov. isolated from the symptomatic bark tissue of Populus euramericana canker.</title>
        <authorList>
            <person name="Xu G."/>
        </authorList>
    </citation>
    <scope>NUCLEOTIDE SEQUENCE [LARGE SCALE GENOMIC DNA]</scope>
    <source>
        <strain evidence="12 13">SK2B-1</strain>
    </source>
</reference>
<keyword evidence="5 10" id="KW-0378">Hydrolase</keyword>
<dbReference type="SUPFAM" id="SSF52972">
    <property type="entry name" value="ITPase-like"/>
    <property type="match status" value="1"/>
</dbReference>
<evidence type="ECO:0000256" key="2">
    <source>
        <dbReference type="ARBA" id="ARBA00011738"/>
    </source>
</evidence>
<dbReference type="CDD" id="cd00515">
    <property type="entry name" value="HAM1"/>
    <property type="match status" value="1"/>
</dbReference>
<dbReference type="AlphaFoldDB" id="A0A443JB87"/>
<comment type="cofactor">
    <cofactor evidence="10">
        <name>Mg(2+)</name>
        <dbReference type="ChEBI" id="CHEBI:18420"/>
    </cofactor>
    <text evidence="10">Binds 1 Mg(2+) ion per subunit.</text>
</comment>
<dbReference type="GO" id="GO:0017111">
    <property type="term" value="F:ribonucleoside triphosphate phosphatase activity"/>
    <property type="evidence" value="ECO:0007669"/>
    <property type="project" value="InterPro"/>
</dbReference>
<feature type="binding site" evidence="10">
    <location>
        <begin position="13"/>
        <end position="18"/>
    </location>
    <ligand>
        <name>substrate</name>
    </ligand>
</feature>
<name>A0A443JB87_9RHOB</name>
<dbReference type="GO" id="GO:0009146">
    <property type="term" value="P:purine nucleoside triphosphate catabolic process"/>
    <property type="evidence" value="ECO:0007669"/>
    <property type="project" value="UniProtKB-UniRule"/>
</dbReference>
<feature type="binding site" evidence="10">
    <location>
        <position position="183"/>
    </location>
    <ligand>
        <name>substrate</name>
    </ligand>
</feature>
<evidence type="ECO:0000256" key="5">
    <source>
        <dbReference type="ARBA" id="ARBA00022801"/>
    </source>
</evidence>
<organism evidence="12 13">
    <name type="scientific">Paenirhodobacter populi</name>
    <dbReference type="NCBI Taxonomy" id="2306993"/>
    <lineage>
        <taxon>Bacteria</taxon>
        <taxon>Pseudomonadati</taxon>
        <taxon>Pseudomonadota</taxon>
        <taxon>Alphaproteobacteria</taxon>
        <taxon>Rhodobacterales</taxon>
        <taxon>Rhodobacter group</taxon>
        <taxon>Paenirhodobacter</taxon>
    </lineage>
</organism>
<evidence type="ECO:0000256" key="3">
    <source>
        <dbReference type="ARBA" id="ARBA00022723"/>
    </source>
</evidence>
<evidence type="ECO:0000256" key="7">
    <source>
        <dbReference type="ARBA" id="ARBA00023080"/>
    </source>
</evidence>
<dbReference type="CDD" id="cd06154">
    <property type="entry name" value="YjgF_YER057c_UK114_like_6"/>
    <property type="match status" value="1"/>
</dbReference>
<feature type="binding site" evidence="10">
    <location>
        <position position="75"/>
    </location>
    <ligand>
        <name>substrate</name>
    </ligand>
</feature>
<evidence type="ECO:0000256" key="6">
    <source>
        <dbReference type="ARBA" id="ARBA00022842"/>
    </source>
</evidence>
<dbReference type="PANTHER" id="PTHR11067">
    <property type="entry name" value="INOSINE TRIPHOSPHATE PYROPHOSPHATASE/HAM1 PROTEIN"/>
    <property type="match status" value="1"/>
</dbReference>
<dbReference type="GO" id="GO:0035870">
    <property type="term" value="F:dITP diphosphatase activity"/>
    <property type="evidence" value="ECO:0007669"/>
    <property type="project" value="UniProtKB-UniRule"/>
</dbReference>
<comment type="catalytic activity">
    <reaction evidence="9 10">
        <text>XTP + H2O = XMP + diphosphate + H(+)</text>
        <dbReference type="Rhea" id="RHEA:28610"/>
        <dbReference type="ChEBI" id="CHEBI:15377"/>
        <dbReference type="ChEBI" id="CHEBI:15378"/>
        <dbReference type="ChEBI" id="CHEBI:33019"/>
        <dbReference type="ChEBI" id="CHEBI:57464"/>
        <dbReference type="ChEBI" id="CHEBI:61314"/>
        <dbReference type="EC" id="3.6.1.66"/>
    </reaction>
</comment>
<reference evidence="12 13" key="2">
    <citation type="submission" date="2019-01" db="EMBL/GenBank/DDBJ databases">
        <authorList>
            <person name="Li Y."/>
        </authorList>
    </citation>
    <scope>NUCLEOTIDE SEQUENCE [LARGE SCALE GENOMIC DNA]</scope>
    <source>
        <strain evidence="12 13">SK2B-1</strain>
    </source>
</reference>
<keyword evidence="4 10" id="KW-0547">Nucleotide-binding</keyword>
<comment type="subunit">
    <text evidence="2 10">Homodimer.</text>
</comment>
<protein>
    <recommendedName>
        <fullName evidence="10">dITP/XTP pyrophosphatase</fullName>
        <ecNumber evidence="10">3.6.1.66</ecNumber>
    </recommendedName>
    <alternativeName>
        <fullName evidence="10">Non-canonical purine NTP pyrophosphatase</fullName>
    </alternativeName>
    <alternativeName>
        <fullName evidence="10">Non-standard purine NTP pyrophosphatase</fullName>
    </alternativeName>
    <alternativeName>
        <fullName evidence="10">Nucleoside-triphosphate diphosphatase</fullName>
    </alternativeName>
    <alternativeName>
        <fullName evidence="10">Nucleoside-triphosphate pyrophosphatase</fullName>
        <shortName evidence="10">NTPase</shortName>
    </alternativeName>
</protein>
<dbReference type="GO" id="GO:0009117">
    <property type="term" value="P:nucleotide metabolic process"/>
    <property type="evidence" value="ECO:0007669"/>
    <property type="project" value="UniProtKB-KW"/>
</dbReference>
<dbReference type="Proteomes" id="UP000284476">
    <property type="component" value="Unassembled WGS sequence"/>
</dbReference>
<feature type="binding site" evidence="10">
    <location>
        <position position="74"/>
    </location>
    <ligand>
        <name>Mg(2+)</name>
        <dbReference type="ChEBI" id="CHEBI:18420"/>
    </ligand>
</feature>
<dbReference type="InterPro" id="IPR006175">
    <property type="entry name" value="YjgF/YER057c/UK114"/>
</dbReference>
<dbReference type="GO" id="GO:0046872">
    <property type="term" value="F:metal ion binding"/>
    <property type="evidence" value="ECO:0007669"/>
    <property type="project" value="UniProtKB-KW"/>
</dbReference>
<dbReference type="EMBL" id="SAUZ01000024">
    <property type="protein sequence ID" value="RWR17816.1"/>
    <property type="molecule type" value="Genomic_DNA"/>
</dbReference>
<gene>
    <name evidence="12" type="primary">rdgB</name>
    <name evidence="12" type="ORF">D2T30_18005</name>
</gene>
<dbReference type="HAMAP" id="MF_01405">
    <property type="entry name" value="Non_canon_purine_NTPase"/>
    <property type="match status" value="1"/>
</dbReference>
<feature type="binding site" evidence="10">
    <location>
        <position position="45"/>
    </location>
    <ligand>
        <name>Mg(2+)</name>
        <dbReference type="ChEBI" id="CHEBI:18420"/>
    </ligand>
</feature>
<comment type="catalytic activity">
    <reaction evidence="8 10">
        <text>dITP + H2O = dIMP + diphosphate + H(+)</text>
        <dbReference type="Rhea" id="RHEA:28342"/>
        <dbReference type="ChEBI" id="CHEBI:15377"/>
        <dbReference type="ChEBI" id="CHEBI:15378"/>
        <dbReference type="ChEBI" id="CHEBI:33019"/>
        <dbReference type="ChEBI" id="CHEBI:61194"/>
        <dbReference type="ChEBI" id="CHEBI:61382"/>
        <dbReference type="EC" id="3.6.1.66"/>
    </reaction>
</comment>
<evidence type="ECO:0000256" key="9">
    <source>
        <dbReference type="ARBA" id="ARBA00052017"/>
    </source>
</evidence>
<accession>A0A443JB87</accession>
<evidence type="ECO:0000256" key="11">
    <source>
        <dbReference type="RuleBase" id="RU003781"/>
    </source>
</evidence>
<feature type="active site" description="Proton acceptor" evidence="10">
    <location>
        <position position="74"/>
    </location>
</feature>
<dbReference type="Pfam" id="PF01042">
    <property type="entry name" value="Ribonuc_L-PSP"/>
    <property type="match status" value="1"/>
</dbReference>
<dbReference type="PANTHER" id="PTHR11067:SF9">
    <property type="entry name" value="INOSINE TRIPHOSPHATE PYROPHOSPHATASE"/>
    <property type="match status" value="1"/>
</dbReference>
<comment type="caution">
    <text evidence="12">The sequence shown here is derived from an EMBL/GenBank/DDBJ whole genome shotgun (WGS) entry which is preliminary data.</text>
</comment>
<dbReference type="EC" id="3.6.1.66" evidence="10"/>
<comment type="similarity">
    <text evidence="1 10 11">Belongs to the HAM1 NTPase family.</text>
</comment>
<proteinExistence type="inferred from homology"/>
<feature type="binding site" evidence="10">
    <location>
        <begin position="188"/>
        <end position="189"/>
    </location>
    <ligand>
        <name>substrate</name>
    </ligand>
</feature>
<dbReference type="NCBIfam" id="TIGR00042">
    <property type="entry name" value="RdgB/HAM1 family non-canonical purine NTP pyrophosphatase"/>
    <property type="match status" value="1"/>
</dbReference>
<evidence type="ECO:0000256" key="1">
    <source>
        <dbReference type="ARBA" id="ARBA00008023"/>
    </source>
</evidence>
<dbReference type="GO" id="GO:0005829">
    <property type="term" value="C:cytosol"/>
    <property type="evidence" value="ECO:0007669"/>
    <property type="project" value="TreeGrafter"/>
</dbReference>
<evidence type="ECO:0000256" key="8">
    <source>
        <dbReference type="ARBA" id="ARBA00051875"/>
    </source>
</evidence>
<evidence type="ECO:0000256" key="4">
    <source>
        <dbReference type="ARBA" id="ARBA00022741"/>
    </source>
</evidence>
<sequence length="326" mass="35396">MRKFTGKTLLFATHNAGKVEEMRALLAPYGIEVKSNADFNLPEPEETGTTFAENARIKAHAAAQATGLPALSDDSGIEVDALGGAPGVYTADWAETPNGRDFTMAMTKTWTECEKIAAPFPRTARFRSTLVLAWPDGHDEIFDGKVEGQLVWPMRGTHGHGYDPMFQPDGYDITFGEMEPAEKNRISHRANAFRKLVTCFGGRRNVSSGSPYEPKLGYSRAVMQGDWCFVAGTTGADPVTRTFPDSVLDQARNALATIRGVLEAQGFSLSDVVRANYVITDPSYVEAIIPALSETFGEIRPAAMMIVAGLVNPAMKIEIEVTALRG</sequence>
<comment type="catalytic activity">
    <reaction evidence="10">
        <text>ITP + H2O = IMP + diphosphate + H(+)</text>
        <dbReference type="Rhea" id="RHEA:29399"/>
        <dbReference type="ChEBI" id="CHEBI:15377"/>
        <dbReference type="ChEBI" id="CHEBI:15378"/>
        <dbReference type="ChEBI" id="CHEBI:33019"/>
        <dbReference type="ChEBI" id="CHEBI:58053"/>
        <dbReference type="ChEBI" id="CHEBI:61402"/>
        <dbReference type="EC" id="3.6.1.66"/>
    </reaction>
</comment>
<comment type="function">
    <text evidence="10">Pyrophosphatase that catalyzes the hydrolysis of nucleoside triphosphates to their monophosphate derivatives, with a high preference for the non-canonical purine nucleotides XTP (xanthosine triphosphate), dITP (deoxyinosine triphosphate) and ITP. Seems to function as a house-cleaning enzyme that removes non-canonical purine nucleotides from the nucleotide pool, thus preventing their incorporation into DNA/RNA and avoiding chromosomal lesions.</text>
</comment>
<dbReference type="Gene3D" id="3.90.950.10">
    <property type="match status" value="1"/>
</dbReference>
<dbReference type="Gene3D" id="3.30.1330.40">
    <property type="entry name" value="RutC-like"/>
    <property type="match status" value="1"/>
</dbReference>
<evidence type="ECO:0000313" key="13">
    <source>
        <dbReference type="Proteomes" id="UP000284476"/>
    </source>
</evidence>
<keyword evidence="6 10" id="KW-0460">Magnesium</keyword>
<evidence type="ECO:0000256" key="10">
    <source>
        <dbReference type="HAMAP-Rule" id="MF_01405"/>
    </source>
</evidence>
<evidence type="ECO:0000313" key="12">
    <source>
        <dbReference type="EMBL" id="RWR17816.1"/>
    </source>
</evidence>
<feature type="binding site" evidence="10">
    <location>
        <begin position="160"/>
        <end position="163"/>
    </location>
    <ligand>
        <name>substrate</name>
    </ligand>
</feature>
<dbReference type="FunFam" id="3.90.950.10:FF:000001">
    <property type="entry name" value="dITP/XTP pyrophosphatase"/>
    <property type="match status" value="1"/>
</dbReference>
<dbReference type="SUPFAM" id="SSF55298">
    <property type="entry name" value="YjgF-like"/>
    <property type="match status" value="1"/>
</dbReference>
<dbReference type="InterPro" id="IPR029001">
    <property type="entry name" value="ITPase-like_fam"/>
</dbReference>